<evidence type="ECO:0000259" key="4">
    <source>
        <dbReference type="Pfam" id="PF17802"/>
    </source>
</evidence>
<dbReference type="InterPro" id="IPR041033">
    <property type="entry name" value="SpaA_PFL_dom_1"/>
</dbReference>
<gene>
    <name evidence="5" type="ORF">BFS26_02430</name>
</gene>
<sequence length="534" mass="56295">MNKVLKGLVAVAATAAMAVAGFAGASTAMAADPTGGIKVADGDTHTYSVYQIFTGTYGTDGSLGNVTAGQNFKAKNAAGTDGADLTAAKAAETVAGLDSNASDSTKLETIKKFIDMTKIAYGTVSAGKPLSNVPAGYYLAKDQKNVTGNDAATLYIVQVVGNQAVTITRKADKPTFQKKVKDKNDTDGTTTDWQDSADYDVNDHVPFQLTATLPTDTKDFAAYKTYKLVFTDNQSKGLTYDDENAGSSVSSFTVKYVSKDGTKTATLDSSAYTKVVTQATEKADGSFTITINDVKSLALKDSNKADVTVAAGGKFIVEYTSTLNDKAVIGSTGNPNEAKLQYSNNPNYTGTGANSPTGETPKDKVIVFTYQLNVNKTFDQGTPADNDLPKFKLYKKTHGVSENNGYVQVGSEIEVAKTSDNKYIASFPRIDDGDYKLVESYTPAGYNTAADTLFTVTAEHDVSSDDPKLTSLKINQTDGDKTNGTVQADVVNKKGSFLPSTGGMGTTILYVAGAAIVLVAAFGIAFAVRRRNAR</sequence>
<feature type="chain" id="PRO_5010262528" description="SpaA-like prealbumin fold domain-containing protein" evidence="3">
    <location>
        <begin position="31"/>
        <end position="534"/>
    </location>
</feature>
<dbReference type="EMBL" id="MOAE01000019">
    <property type="protein sequence ID" value="OIN64577.1"/>
    <property type="molecule type" value="Genomic_DNA"/>
</dbReference>
<evidence type="ECO:0000256" key="3">
    <source>
        <dbReference type="SAM" id="SignalP"/>
    </source>
</evidence>
<dbReference type="RefSeq" id="WP_071474479.1">
    <property type="nucleotide sequence ID" value="NZ_MOAE01000019.1"/>
</dbReference>
<name>A0A1S2W0S2_BIFLN</name>
<dbReference type="AlphaFoldDB" id="A0A1S2W0S2"/>
<keyword evidence="2" id="KW-0812">Transmembrane</keyword>
<dbReference type="Proteomes" id="UP000181801">
    <property type="component" value="Unassembled WGS sequence"/>
</dbReference>
<feature type="compositionally biased region" description="Polar residues" evidence="1">
    <location>
        <begin position="333"/>
        <end position="358"/>
    </location>
</feature>
<dbReference type="Pfam" id="PF17802">
    <property type="entry name" value="SpaA"/>
    <property type="match status" value="1"/>
</dbReference>
<reference evidence="5 6" key="1">
    <citation type="journal article" date="2016" name="BMC Microbiol.">
        <title>Fucosyllactose and L-fucose utilization of infant Bifidobacterium longum and Bifidobacterium kashiwanohense.</title>
        <authorList>
            <person name="Bunesova V."/>
            <person name="Lacroix C."/>
            <person name="Schwab C."/>
        </authorList>
    </citation>
    <scope>NUCLEOTIDE SEQUENCE [LARGE SCALE GENOMIC DNA]</scope>
    <source>
        <strain evidence="5 6">BSM11-5</strain>
    </source>
</reference>
<organism evidence="5 6">
    <name type="scientific">Bifidobacterium longum subsp. suis</name>
    <dbReference type="NCBI Taxonomy" id="1695"/>
    <lineage>
        <taxon>Bacteria</taxon>
        <taxon>Bacillati</taxon>
        <taxon>Actinomycetota</taxon>
        <taxon>Actinomycetes</taxon>
        <taxon>Bifidobacteriales</taxon>
        <taxon>Bifidobacteriaceae</taxon>
        <taxon>Bifidobacterium</taxon>
    </lineage>
</organism>
<dbReference type="InterPro" id="IPR026466">
    <property type="entry name" value="Fim_isopep_form_D2_dom"/>
</dbReference>
<evidence type="ECO:0000256" key="2">
    <source>
        <dbReference type="SAM" id="Phobius"/>
    </source>
</evidence>
<evidence type="ECO:0000256" key="1">
    <source>
        <dbReference type="SAM" id="MobiDB-lite"/>
    </source>
</evidence>
<keyword evidence="3" id="KW-0732">Signal</keyword>
<feature type="signal peptide" evidence="3">
    <location>
        <begin position="1"/>
        <end position="30"/>
    </location>
</feature>
<keyword evidence="2" id="KW-1133">Transmembrane helix</keyword>
<keyword evidence="2" id="KW-0472">Membrane</keyword>
<evidence type="ECO:0000313" key="6">
    <source>
        <dbReference type="Proteomes" id="UP000181801"/>
    </source>
</evidence>
<dbReference type="InterPro" id="IPR013783">
    <property type="entry name" value="Ig-like_fold"/>
</dbReference>
<feature type="transmembrane region" description="Helical" evidence="2">
    <location>
        <begin position="508"/>
        <end position="528"/>
    </location>
</feature>
<dbReference type="Gene3D" id="2.60.40.10">
    <property type="entry name" value="Immunoglobulins"/>
    <property type="match status" value="1"/>
</dbReference>
<proteinExistence type="predicted"/>
<evidence type="ECO:0000313" key="5">
    <source>
        <dbReference type="EMBL" id="OIN64577.1"/>
    </source>
</evidence>
<dbReference type="GO" id="GO:0005975">
    <property type="term" value="P:carbohydrate metabolic process"/>
    <property type="evidence" value="ECO:0007669"/>
    <property type="project" value="UniProtKB-ARBA"/>
</dbReference>
<feature type="domain" description="SpaA-like prealbumin fold" evidence="4">
    <location>
        <begin position="390"/>
        <end position="460"/>
    </location>
</feature>
<protein>
    <recommendedName>
        <fullName evidence="4">SpaA-like prealbumin fold domain-containing protein</fullName>
    </recommendedName>
</protein>
<dbReference type="Gene3D" id="2.60.40.740">
    <property type="match status" value="1"/>
</dbReference>
<comment type="caution">
    <text evidence="5">The sequence shown here is derived from an EMBL/GenBank/DDBJ whole genome shotgun (WGS) entry which is preliminary data.</text>
</comment>
<dbReference type="NCBIfam" id="TIGR04226">
    <property type="entry name" value="RrgB_K2N_iso_D2"/>
    <property type="match status" value="1"/>
</dbReference>
<accession>A0A1S2W0S2</accession>
<feature type="region of interest" description="Disordered" evidence="1">
    <location>
        <begin position="333"/>
        <end position="360"/>
    </location>
</feature>
<dbReference type="NCBIfam" id="TIGR01167">
    <property type="entry name" value="LPXTG_anchor"/>
    <property type="match status" value="1"/>
</dbReference>